<dbReference type="WBParaSite" id="PSU_v2.g8290.t1">
    <property type="protein sequence ID" value="PSU_v2.g8290.t1"/>
    <property type="gene ID" value="PSU_v2.g8290"/>
</dbReference>
<feature type="compositionally biased region" description="Polar residues" evidence="1">
    <location>
        <begin position="55"/>
        <end position="65"/>
    </location>
</feature>
<feature type="compositionally biased region" description="Low complexity" evidence="1">
    <location>
        <begin position="37"/>
        <end position="48"/>
    </location>
</feature>
<protein>
    <submittedName>
        <fullName evidence="3">Uncharacterized protein</fullName>
    </submittedName>
</protein>
<dbReference type="Proteomes" id="UP000887577">
    <property type="component" value="Unplaced"/>
</dbReference>
<feature type="region of interest" description="Disordered" evidence="1">
    <location>
        <begin position="179"/>
        <end position="202"/>
    </location>
</feature>
<name>A0A914Z6H9_9BILA</name>
<dbReference type="AlphaFoldDB" id="A0A914Z6H9"/>
<proteinExistence type="predicted"/>
<feature type="compositionally biased region" description="Polar residues" evidence="1">
    <location>
        <begin position="183"/>
        <end position="202"/>
    </location>
</feature>
<organism evidence="2 3">
    <name type="scientific">Panagrolaimus superbus</name>
    <dbReference type="NCBI Taxonomy" id="310955"/>
    <lineage>
        <taxon>Eukaryota</taxon>
        <taxon>Metazoa</taxon>
        <taxon>Ecdysozoa</taxon>
        <taxon>Nematoda</taxon>
        <taxon>Chromadorea</taxon>
        <taxon>Rhabditida</taxon>
        <taxon>Tylenchina</taxon>
        <taxon>Panagrolaimomorpha</taxon>
        <taxon>Panagrolaimoidea</taxon>
        <taxon>Panagrolaimidae</taxon>
        <taxon>Panagrolaimus</taxon>
    </lineage>
</organism>
<evidence type="ECO:0000256" key="1">
    <source>
        <dbReference type="SAM" id="MobiDB-lite"/>
    </source>
</evidence>
<evidence type="ECO:0000313" key="2">
    <source>
        <dbReference type="Proteomes" id="UP000887577"/>
    </source>
</evidence>
<reference evidence="3" key="1">
    <citation type="submission" date="2022-11" db="UniProtKB">
        <authorList>
            <consortium name="WormBaseParasite"/>
        </authorList>
    </citation>
    <scope>IDENTIFICATION</scope>
</reference>
<feature type="compositionally biased region" description="Basic and acidic residues" evidence="1">
    <location>
        <begin position="21"/>
        <end position="33"/>
    </location>
</feature>
<feature type="compositionally biased region" description="Basic and acidic residues" evidence="1">
    <location>
        <begin position="116"/>
        <end position="127"/>
    </location>
</feature>
<evidence type="ECO:0000313" key="3">
    <source>
        <dbReference type="WBParaSite" id="PSU_v2.g8290.t1"/>
    </source>
</evidence>
<feature type="compositionally biased region" description="Basic residues" evidence="1">
    <location>
        <begin position="73"/>
        <end position="91"/>
    </location>
</feature>
<feature type="compositionally biased region" description="Basic and acidic residues" evidence="1">
    <location>
        <begin position="92"/>
        <end position="104"/>
    </location>
</feature>
<accession>A0A914Z6H9</accession>
<keyword evidence="2" id="KW-1185">Reference proteome</keyword>
<sequence>MASSWASSEKGKLVTLTKKFSRSDLHTPKKKDVVVISSSPSYSEAAPSIKKYSHTSENPPLASTETENEKFNSKRQRSTKRSLRLSVFRRKVGSETRGSNDKSNARRTTSLGPNFIKEEIPEKKVKDPSPSFPYPKPDTKTKKGFCCSFRQLSRKRLIEPNSTLSVHEPCTILTPEYGPTGISKGNSRNSTAPNSPKYESSIMPTSNSFEQHLLSAVQPSTLPIRRKKFFDPFFQCCYFFCSKC</sequence>
<feature type="region of interest" description="Disordered" evidence="1">
    <location>
        <begin position="21"/>
        <end position="135"/>
    </location>
</feature>